<dbReference type="SUPFAM" id="SSF52540">
    <property type="entry name" value="P-loop containing nucleoside triphosphate hydrolases"/>
    <property type="match status" value="2"/>
</dbReference>
<gene>
    <name evidence="12" type="ORF">QG37_04421</name>
</gene>
<dbReference type="CDD" id="cd03233">
    <property type="entry name" value="ABCG_PDR_domain1"/>
    <property type="match status" value="1"/>
</dbReference>
<dbReference type="InterPro" id="IPR010929">
    <property type="entry name" value="PDR_CDR_ABC"/>
</dbReference>
<evidence type="ECO:0000313" key="13">
    <source>
        <dbReference type="Proteomes" id="UP000037122"/>
    </source>
</evidence>
<dbReference type="CDD" id="cd03232">
    <property type="entry name" value="ABCG_PDR_domain2"/>
    <property type="match status" value="1"/>
</dbReference>
<accession>A0A0L0NX21</accession>
<dbReference type="Pfam" id="PF06422">
    <property type="entry name" value="PDR_CDR"/>
    <property type="match status" value="1"/>
</dbReference>
<evidence type="ECO:0000256" key="7">
    <source>
        <dbReference type="ARBA" id="ARBA00022840"/>
    </source>
</evidence>
<dbReference type="FunFam" id="3.40.50.300:FF:000054">
    <property type="entry name" value="ABC multidrug transporter atrF"/>
    <property type="match status" value="1"/>
</dbReference>
<dbReference type="InterPro" id="IPR043926">
    <property type="entry name" value="ABCG_dom"/>
</dbReference>
<comment type="similarity">
    <text evidence="2">Belongs to the ABC transporter superfamily. ABCG family. PDR (TC 3.A.1.205) subfamily.</text>
</comment>
<evidence type="ECO:0000256" key="9">
    <source>
        <dbReference type="ARBA" id="ARBA00023136"/>
    </source>
</evidence>
<dbReference type="VEuPathDB" id="FungiDB:CJJ09_003382"/>
<dbReference type="Gene3D" id="3.40.50.300">
    <property type="entry name" value="P-loop containing nucleotide triphosphate hydrolases"/>
    <property type="match status" value="2"/>
</dbReference>
<evidence type="ECO:0000256" key="4">
    <source>
        <dbReference type="ARBA" id="ARBA00022692"/>
    </source>
</evidence>
<dbReference type="GO" id="GO:1990961">
    <property type="term" value="P:xenobiotic detoxification by transmembrane export across the plasma membrane"/>
    <property type="evidence" value="ECO:0007669"/>
    <property type="project" value="UniProtKB-ARBA"/>
</dbReference>
<keyword evidence="8 10" id="KW-1133">Transmembrane helix</keyword>
<evidence type="ECO:0000256" key="3">
    <source>
        <dbReference type="ARBA" id="ARBA00022448"/>
    </source>
</evidence>
<organism evidence="12 13">
    <name type="scientific">Candidozyma auris</name>
    <name type="common">Yeast</name>
    <name type="synonym">Candida auris</name>
    <dbReference type="NCBI Taxonomy" id="498019"/>
    <lineage>
        <taxon>Eukaryota</taxon>
        <taxon>Fungi</taxon>
        <taxon>Dikarya</taxon>
        <taxon>Ascomycota</taxon>
        <taxon>Saccharomycotina</taxon>
        <taxon>Pichiomycetes</taxon>
        <taxon>Metschnikowiaceae</taxon>
        <taxon>Candidozyma</taxon>
    </lineage>
</organism>
<dbReference type="EMBL" id="LGST01000031">
    <property type="protein sequence ID" value="KND98528.1"/>
    <property type="molecule type" value="Genomic_DNA"/>
</dbReference>
<feature type="transmembrane region" description="Helical" evidence="10">
    <location>
        <begin position="1416"/>
        <end position="1437"/>
    </location>
</feature>
<dbReference type="PANTHER" id="PTHR19241">
    <property type="entry name" value="ATP-BINDING CASSETTE TRANSPORTER"/>
    <property type="match status" value="1"/>
</dbReference>
<dbReference type="InterPro" id="IPR003439">
    <property type="entry name" value="ABC_transporter-like_ATP-bd"/>
</dbReference>
<protein>
    <recommendedName>
        <fullName evidence="11">ABC transporter domain-containing protein</fullName>
    </recommendedName>
</protein>
<dbReference type="Pfam" id="PF00005">
    <property type="entry name" value="ABC_tran"/>
    <property type="match status" value="2"/>
</dbReference>
<feature type="transmembrane region" description="Helical" evidence="10">
    <location>
        <begin position="1263"/>
        <end position="1284"/>
    </location>
</feature>
<dbReference type="Pfam" id="PF19055">
    <property type="entry name" value="ABC2_membrane_7"/>
    <property type="match status" value="1"/>
</dbReference>
<reference evidence="13" key="1">
    <citation type="journal article" date="2015" name="BMC Genomics">
        <title>Draft genome of a commonly misdiagnosed multidrug resistant pathogen Candida auris.</title>
        <authorList>
            <person name="Chatterjee S."/>
            <person name="Alampalli S.V."/>
            <person name="Nageshan R.K."/>
            <person name="Chettiar S.T."/>
            <person name="Joshi S."/>
            <person name="Tatu U.S."/>
        </authorList>
    </citation>
    <scope>NUCLEOTIDE SEQUENCE [LARGE SCALE GENOMIC DNA]</scope>
    <source>
        <strain evidence="13">6684</strain>
    </source>
</reference>
<dbReference type="GO" id="GO:0016887">
    <property type="term" value="F:ATP hydrolysis activity"/>
    <property type="evidence" value="ECO:0007669"/>
    <property type="project" value="InterPro"/>
</dbReference>
<dbReference type="VEuPathDB" id="FungiDB:CJI96_0005472"/>
<feature type="transmembrane region" description="Helical" evidence="10">
    <location>
        <begin position="1291"/>
        <end position="1313"/>
    </location>
</feature>
<feature type="transmembrane region" description="Helical" evidence="10">
    <location>
        <begin position="466"/>
        <end position="487"/>
    </location>
</feature>
<keyword evidence="9 10" id="KW-0472">Membrane</keyword>
<keyword evidence="6" id="KW-0547">Nucleotide-binding</keyword>
<dbReference type="InterPro" id="IPR017871">
    <property type="entry name" value="ABC_transporter-like_CS"/>
</dbReference>
<keyword evidence="5" id="KW-0677">Repeat</keyword>
<feature type="transmembrane region" description="Helical" evidence="10">
    <location>
        <begin position="717"/>
        <end position="738"/>
    </location>
</feature>
<keyword evidence="7" id="KW-0067">ATP-binding</keyword>
<dbReference type="InterPro" id="IPR013525">
    <property type="entry name" value="ABC2_TM"/>
</dbReference>
<dbReference type="Pfam" id="PF14510">
    <property type="entry name" value="ABC_trans_N"/>
    <property type="match status" value="1"/>
</dbReference>
<evidence type="ECO:0000256" key="2">
    <source>
        <dbReference type="ARBA" id="ARBA00006012"/>
    </source>
</evidence>
<feature type="domain" description="ABC transporter" evidence="11">
    <location>
        <begin position="802"/>
        <end position="1050"/>
    </location>
</feature>
<dbReference type="InterPro" id="IPR029481">
    <property type="entry name" value="ABC_trans_N"/>
</dbReference>
<feature type="transmembrane region" description="Helical" evidence="10">
    <location>
        <begin position="608"/>
        <end position="628"/>
    </location>
</feature>
<keyword evidence="3" id="KW-0813">Transport</keyword>
<evidence type="ECO:0000256" key="10">
    <source>
        <dbReference type="SAM" id="Phobius"/>
    </source>
</evidence>
<dbReference type="InterPro" id="IPR034003">
    <property type="entry name" value="ABCG_PDR_2"/>
</dbReference>
<feature type="transmembrane region" description="Helical" evidence="10">
    <location>
        <begin position="578"/>
        <end position="596"/>
    </location>
</feature>
<evidence type="ECO:0000256" key="1">
    <source>
        <dbReference type="ARBA" id="ARBA00004141"/>
    </source>
</evidence>
<dbReference type="GO" id="GO:0140359">
    <property type="term" value="F:ABC-type transporter activity"/>
    <property type="evidence" value="ECO:0007669"/>
    <property type="project" value="InterPro"/>
</dbReference>
<feature type="transmembrane region" description="Helical" evidence="10">
    <location>
        <begin position="1223"/>
        <end position="1251"/>
    </location>
</feature>
<feature type="transmembrane region" description="Helical" evidence="10">
    <location>
        <begin position="540"/>
        <end position="566"/>
    </location>
</feature>
<dbReference type="PROSITE" id="PS50893">
    <property type="entry name" value="ABC_TRANSPORTER_2"/>
    <property type="match status" value="2"/>
</dbReference>
<dbReference type="InterPro" id="IPR003593">
    <property type="entry name" value="AAA+_ATPase"/>
</dbReference>
<evidence type="ECO:0000256" key="6">
    <source>
        <dbReference type="ARBA" id="ARBA00022741"/>
    </source>
</evidence>
<dbReference type="GO" id="GO:0005524">
    <property type="term" value="F:ATP binding"/>
    <property type="evidence" value="ECO:0007669"/>
    <property type="project" value="UniProtKB-KW"/>
</dbReference>
<evidence type="ECO:0000313" key="12">
    <source>
        <dbReference type="EMBL" id="KND98528.1"/>
    </source>
</evidence>
<name>A0A0L0NX21_CANAR</name>
<keyword evidence="4 10" id="KW-0812">Transmembrane</keyword>
<dbReference type="VEuPathDB" id="FungiDB:CJI97_004516"/>
<dbReference type="VEuPathDB" id="FungiDB:CJJ07_000342"/>
<evidence type="ECO:0000256" key="8">
    <source>
        <dbReference type="ARBA" id="ARBA00022989"/>
    </source>
</evidence>
<dbReference type="GO" id="GO:0016020">
    <property type="term" value="C:membrane"/>
    <property type="evidence" value="ECO:0007669"/>
    <property type="project" value="UniProtKB-SubCell"/>
</dbReference>
<dbReference type="Pfam" id="PF01061">
    <property type="entry name" value="ABC2_membrane"/>
    <property type="match status" value="2"/>
</dbReference>
<evidence type="ECO:0000259" key="11">
    <source>
        <dbReference type="PROSITE" id="PS50893"/>
    </source>
</evidence>
<proteinExistence type="inferred from homology"/>
<sequence length="1452" mass="163754">MSGESTPKRYEGDVDSLAVGQLAQGFLVSDLSRELSRLTYEGGHLPVNSPDFDLSRLLHTYVKQSEHDGIHLRQLGVSFEDLSVHGIDQSYAFLPTVSGVLKLPLTIYRAVKEARHRPERAILLGMDGYAKQGEMVLVLGRPGAGCLTLLKALSGTDLQLYTRLEGSVEYDGISQKEMLKRFKQDLVYCPELDTHFPHLTVQQTLDFAIGCRTPHRRVNNMSKEEYVAFMRDMLATVFGLRHAYRTKVGNEYVRGCSGGERKRVSIAEALACQGSVYCWDNATRGLDASTALEYAQAIRVSTKFARSTAFVSLYQASENIYTTFDKVLVLYKGRQVYFGPVDEAKAYFEEMGYECPARQTTAEFLTAVTDPIGRFPKPGFENKVPRTPDEFVTYWKKSPNYKKVLQEIASYKASVSADETRQQMKISVKQEKQKFQRAGSVFTVNFYEQFRLNLKRAFQNTWGDKAYTIIQAVAALVQSLIVGSLYYNTPDNVTGSFSRGGVIFFSVLYLSLTGLAEVSNSFKARPILLKQHNYSLYHPASFAIAEAISVAPVNLVITTVFSLVLYFLSNLNRDAGKFFIFILFSYLVSLVMGSLFKAVAAWNKTISSANAFSGVLILASLMYSSYMIQTPSMHPWFRWIGYINPVLYGFEAMITAEFHGREMPCDTNYLIPRGPGYTTENTVCGFTGSLPGETIVYGDRYVAQSFNYSYSHVWRNFGILIGFLIFFVCLSAIGFEVVRPVSGGVDRLFFLRSKSKNDIIIIDNEKALSLDSSEENGPSQVRDLEKSASLSDEETHKALADLQGKDIFVWKNVDYDIPYNGDHRRLLDNVSGYCVPGKLTALMGESGAGKTTLLNALAQRTDIGVVSGDILVNGGPLDASFSRRTGYVQQQDIHLAQSTVREALVFSAKLRRLKNVPDKEKVEYVESIIDVLEMNEYADAIVGQLGSGLNVEQRKKLTIGVELVAKPSLLLFLDEPTSGLDSQSAWAIVKLLRSLANAGQSILCTIHQPSATLFEQFDRLLLLRKGGQTVYFGDIGDHSRVILDYFERNGARKCSIHENPAEYILEVIGAGATAVVDRDWFEVWQNSPEKKIANDQIEEFIAQGKAHDTSTDFTPKELRELHKTYATPTFYQFAILVKRNYRAFWRNPEYVMSKIFLMTMSGLFIGFTFFGLKHTLTGLQNGMFCSFLSVVVSAPLINQIQEQCIATRELFEGRERMSNTYRWWLMVLAQFVTEVPYMFVGGAIMIVSLYFPTQSDTLGSHAGVFYLTHGIFLQLFNISFAFMLVYMAPDILSAAVLASFFFSFIVGFCGVVQPKQLMPGFWTFMWKVSPYTYIVQNLLSSFLHEREVKCSEKELSYLEPPQGKSCGEYMASFIENAGGYLQDPNSTERCGYCRYTDADQYLLTVYTKYSYIWRNVGFFCVYIIFNIIMCLVLYKIFRLTTWRMPKIFKRKS</sequence>
<dbReference type="VEuPathDB" id="FungiDB:QG37_04421"/>
<evidence type="ECO:0000256" key="5">
    <source>
        <dbReference type="ARBA" id="ARBA00022737"/>
    </source>
</evidence>
<dbReference type="PROSITE" id="PS00211">
    <property type="entry name" value="ABC_TRANSPORTER_1"/>
    <property type="match status" value="1"/>
</dbReference>
<feature type="transmembrane region" description="Helical" evidence="10">
    <location>
        <begin position="1155"/>
        <end position="1172"/>
    </location>
</feature>
<comment type="caution">
    <text evidence="12">The sequence shown here is derived from an EMBL/GenBank/DDBJ whole genome shotgun (WGS) entry which is preliminary data.</text>
</comment>
<dbReference type="VEuPathDB" id="FungiDB:B9J08_004452"/>
<comment type="subcellular location">
    <subcellularLocation>
        <location evidence="1">Membrane</location>
        <topology evidence="1">Multi-pass membrane protein</topology>
    </subcellularLocation>
</comment>
<dbReference type="InterPro" id="IPR034001">
    <property type="entry name" value="ABCG_PDR_1"/>
</dbReference>
<dbReference type="SMART" id="SM00382">
    <property type="entry name" value="AAA"/>
    <property type="match status" value="2"/>
</dbReference>
<feature type="transmembrane region" description="Helical" evidence="10">
    <location>
        <begin position="499"/>
        <end position="519"/>
    </location>
</feature>
<feature type="domain" description="ABC transporter" evidence="11">
    <location>
        <begin position="105"/>
        <end position="357"/>
    </location>
</feature>
<dbReference type="Proteomes" id="UP000037122">
    <property type="component" value="Unassembled WGS sequence"/>
</dbReference>
<dbReference type="InterPro" id="IPR027417">
    <property type="entry name" value="P-loop_NTPase"/>
</dbReference>